<feature type="signal peptide" evidence="1">
    <location>
        <begin position="1"/>
        <end position="21"/>
    </location>
</feature>
<sequence>MKRYLRFFVFLFLFAGLPLFAQEGENAPIGRTEAFRKKVFDGGIPLPRETSYQQQGFGVGLGGGALFSSGTHCNTLAVWQGTLEYYYAQYLSAGFSARMYGGNVDDKYSMIYQRYHTHLRMHHLIRERWSVYVGPTLGFETTDLTEIRHGDNADNSLVSKDEEIEAVGCKNEYSLDGLSGGIAMGTGFAFSDDWAVNGGTSMEYNTAEVGQLTVAFGLGFNLRNHADFLKKNFLGGWIVLEGLAHRYFGTDTGAWGLSVFLAFIFNI</sequence>
<dbReference type="Proteomes" id="UP000184275">
    <property type="component" value="Unassembled WGS sequence"/>
</dbReference>
<dbReference type="SUPFAM" id="SSF56925">
    <property type="entry name" value="OMPA-like"/>
    <property type="match status" value="1"/>
</dbReference>
<evidence type="ECO:0008006" key="4">
    <source>
        <dbReference type="Google" id="ProtNLM"/>
    </source>
</evidence>
<evidence type="ECO:0000256" key="1">
    <source>
        <dbReference type="SAM" id="SignalP"/>
    </source>
</evidence>
<dbReference type="RefSeq" id="WP_073306400.1">
    <property type="nucleotide sequence ID" value="NZ_FRAW01000064.1"/>
</dbReference>
<evidence type="ECO:0000313" key="2">
    <source>
        <dbReference type="EMBL" id="SHL31063.1"/>
    </source>
</evidence>
<reference evidence="3" key="1">
    <citation type="submission" date="2016-11" db="EMBL/GenBank/DDBJ databases">
        <authorList>
            <person name="Varghese N."/>
            <person name="Submissions S."/>
        </authorList>
    </citation>
    <scope>NUCLEOTIDE SEQUENCE [LARGE SCALE GENOMIC DNA]</scope>
    <source>
        <strain evidence="3">UWOS</strain>
    </source>
</reference>
<proteinExistence type="predicted"/>
<accession>A0A1M6ZL25</accession>
<gene>
    <name evidence="2" type="ORF">SAMN05720469_1644</name>
</gene>
<keyword evidence="3" id="KW-1185">Reference proteome</keyword>
<protein>
    <recommendedName>
        <fullName evidence="4">Outer membrane protein beta-barrel domain-containing protein</fullName>
    </recommendedName>
</protein>
<feature type="chain" id="PRO_5013314382" description="Outer membrane protein beta-barrel domain-containing protein" evidence="1">
    <location>
        <begin position="22"/>
        <end position="267"/>
    </location>
</feature>
<dbReference type="EMBL" id="FRAW01000064">
    <property type="protein sequence ID" value="SHL31063.1"/>
    <property type="molecule type" value="Genomic_DNA"/>
</dbReference>
<dbReference type="InterPro" id="IPR011250">
    <property type="entry name" value="OMP/PagP_B-barrel"/>
</dbReference>
<organism evidence="2 3">
    <name type="scientific">Fibrobacter intestinalis</name>
    <dbReference type="NCBI Taxonomy" id="28122"/>
    <lineage>
        <taxon>Bacteria</taxon>
        <taxon>Pseudomonadati</taxon>
        <taxon>Fibrobacterota</taxon>
        <taxon>Fibrobacteria</taxon>
        <taxon>Fibrobacterales</taxon>
        <taxon>Fibrobacteraceae</taxon>
        <taxon>Fibrobacter</taxon>
    </lineage>
</organism>
<evidence type="ECO:0000313" key="3">
    <source>
        <dbReference type="Proteomes" id="UP000184275"/>
    </source>
</evidence>
<keyword evidence="1" id="KW-0732">Signal</keyword>
<dbReference type="AlphaFoldDB" id="A0A1M6ZL25"/>
<name>A0A1M6ZL25_9BACT</name>